<dbReference type="PANTHER" id="PTHR31170">
    <property type="entry name" value="BNAC04G53230D PROTEIN"/>
    <property type="match status" value="1"/>
</dbReference>
<feature type="transmembrane region" description="Helical" evidence="1">
    <location>
        <begin position="48"/>
        <end position="73"/>
    </location>
</feature>
<keyword evidence="1" id="KW-0812">Transmembrane</keyword>
<organism evidence="2 3">
    <name type="scientific">Rosa chinensis</name>
    <name type="common">China rose</name>
    <dbReference type="NCBI Taxonomy" id="74649"/>
    <lineage>
        <taxon>Eukaryota</taxon>
        <taxon>Viridiplantae</taxon>
        <taxon>Streptophyta</taxon>
        <taxon>Embryophyta</taxon>
        <taxon>Tracheophyta</taxon>
        <taxon>Spermatophyta</taxon>
        <taxon>Magnoliopsida</taxon>
        <taxon>eudicotyledons</taxon>
        <taxon>Gunneridae</taxon>
        <taxon>Pentapetalae</taxon>
        <taxon>rosids</taxon>
        <taxon>fabids</taxon>
        <taxon>Rosales</taxon>
        <taxon>Rosaceae</taxon>
        <taxon>Rosoideae</taxon>
        <taxon>Rosoideae incertae sedis</taxon>
        <taxon>Rosa</taxon>
    </lineage>
</organism>
<keyword evidence="1" id="KW-0472">Membrane</keyword>
<proteinExistence type="predicted"/>
<dbReference type="Pfam" id="PF03140">
    <property type="entry name" value="DUF247"/>
    <property type="match status" value="1"/>
</dbReference>
<dbReference type="Proteomes" id="UP000238479">
    <property type="component" value="Chromosome 4"/>
</dbReference>
<dbReference type="InterPro" id="IPR004158">
    <property type="entry name" value="DUF247_pln"/>
</dbReference>
<reference evidence="2 3" key="1">
    <citation type="journal article" date="2018" name="Nat. Genet.">
        <title>The Rosa genome provides new insights in the design of modern roses.</title>
        <authorList>
            <person name="Bendahmane M."/>
        </authorList>
    </citation>
    <scope>NUCLEOTIDE SEQUENCE [LARGE SCALE GENOMIC DNA]</scope>
    <source>
        <strain evidence="3">cv. Old Blush</strain>
    </source>
</reference>
<dbReference type="EMBL" id="PDCK01000042">
    <property type="protein sequence ID" value="PRQ38189.1"/>
    <property type="molecule type" value="Genomic_DNA"/>
</dbReference>
<dbReference type="STRING" id="74649.A0A2P6QVL6"/>
<gene>
    <name evidence="2" type="ORF">RchiOBHm_Chr4g0411021</name>
</gene>
<keyword evidence="3" id="KW-1185">Reference proteome</keyword>
<sequence>MVLSFSTSFAMTPCFFYDELCAEVNRYYEVTWNKWLEKLKSEYFANPWTVISLIAASILLGLTIVQTFGINIYF</sequence>
<protein>
    <submittedName>
        <fullName evidence="2">Uncharacterized protein</fullName>
    </submittedName>
</protein>
<dbReference type="Gramene" id="PRQ38189">
    <property type="protein sequence ID" value="PRQ38189"/>
    <property type="gene ID" value="RchiOBHm_Chr4g0411021"/>
</dbReference>
<dbReference type="OMA" id="FYDELCA"/>
<name>A0A2P6QVL6_ROSCH</name>
<accession>A0A2P6QVL6</accession>
<dbReference type="AlphaFoldDB" id="A0A2P6QVL6"/>
<evidence type="ECO:0000256" key="1">
    <source>
        <dbReference type="SAM" id="Phobius"/>
    </source>
</evidence>
<evidence type="ECO:0000313" key="3">
    <source>
        <dbReference type="Proteomes" id="UP000238479"/>
    </source>
</evidence>
<evidence type="ECO:0000313" key="2">
    <source>
        <dbReference type="EMBL" id="PRQ38189.1"/>
    </source>
</evidence>
<dbReference type="PANTHER" id="PTHR31170:SF25">
    <property type="entry name" value="BNAA09G04570D PROTEIN"/>
    <property type="match status" value="1"/>
</dbReference>
<comment type="caution">
    <text evidence="2">The sequence shown here is derived from an EMBL/GenBank/DDBJ whole genome shotgun (WGS) entry which is preliminary data.</text>
</comment>
<keyword evidence="1" id="KW-1133">Transmembrane helix</keyword>